<feature type="region of interest" description="Disordered" evidence="1">
    <location>
        <begin position="62"/>
        <end position="97"/>
    </location>
</feature>
<dbReference type="Proteomes" id="UP000515125">
    <property type="component" value="Unplaced"/>
</dbReference>
<organism evidence="2 3">
    <name type="scientific">Cyclospora cayetanensis</name>
    <dbReference type="NCBI Taxonomy" id="88456"/>
    <lineage>
        <taxon>Eukaryota</taxon>
        <taxon>Sar</taxon>
        <taxon>Alveolata</taxon>
        <taxon>Apicomplexa</taxon>
        <taxon>Conoidasida</taxon>
        <taxon>Coccidia</taxon>
        <taxon>Eucoccidiorida</taxon>
        <taxon>Eimeriorina</taxon>
        <taxon>Eimeriidae</taxon>
        <taxon>Cyclospora</taxon>
    </lineage>
</organism>
<dbReference type="GeneID" id="34619423"/>
<dbReference type="Pfam" id="PF10238">
    <property type="entry name" value="Eapp_C"/>
    <property type="match status" value="1"/>
</dbReference>
<dbReference type="GO" id="GO:0005634">
    <property type="term" value="C:nucleus"/>
    <property type="evidence" value="ECO:0007669"/>
    <property type="project" value="TreeGrafter"/>
</dbReference>
<dbReference type="PANTHER" id="PTHR15967:SF0">
    <property type="entry name" value="E2F-ASSOCIATED PHOSPHOPROTEIN"/>
    <property type="match status" value="1"/>
</dbReference>
<gene>
    <name evidence="3" type="primary">LOC34619423</name>
</gene>
<reference evidence="3" key="1">
    <citation type="submission" date="2025-08" db="UniProtKB">
        <authorList>
            <consortium name="RefSeq"/>
        </authorList>
    </citation>
    <scope>IDENTIFICATION</scope>
</reference>
<dbReference type="OrthoDB" id="349240at2759"/>
<feature type="compositionally biased region" description="Basic and acidic residues" evidence="1">
    <location>
        <begin position="185"/>
        <end position="196"/>
    </location>
</feature>
<dbReference type="PANTHER" id="PTHR15967">
    <property type="entry name" value="E2F-ASSOCIATED PHOSPHOPROTEIN"/>
    <property type="match status" value="1"/>
</dbReference>
<protein>
    <submittedName>
        <fullName evidence="3">Uncharacterized protein LOC34619423</fullName>
    </submittedName>
</protein>
<dbReference type="AlphaFoldDB" id="A0A6P5WEV1"/>
<sequence>MTKSPPESSFFRQVHMLHLRGGCYWFQYEKEKEKACKEGSKSSLKCGAPKVFIGACRPRSNGRVAELGSQPDQRPTDPHPEVYNTSSTRGDSSAKSRLREFAAGPVMRELATYLRERCILGPPTIPDERQSAGNTASADCTSEACISSVIKTSEQKALPSSQMPWGAFSRPRLRVILQPDVGATQKEDISGDRKAGAVDGESEESDGGEALRSKTADFGFLYDDSLDERDSVWVRKELRCGEGDTDAVLSCPGCFLPICYQCQRHESARHLFRAVAAFHVMIRPIGAEQLQQHLGEKEKLWRGGTSASDLPILQHIVDRLTDHDSAQWQLQNEELNAINEVLCEGCGTLVGWQDKEDIFHFMDVIPGEA</sequence>
<keyword evidence="2" id="KW-1185">Reference proteome</keyword>
<name>A0A6P5WEV1_9EIME</name>
<dbReference type="InterPro" id="IPR019370">
    <property type="entry name" value="E2F-assoc_phosphoprotein"/>
</dbReference>
<accession>A0A6P5WEV1</accession>
<evidence type="ECO:0000256" key="1">
    <source>
        <dbReference type="SAM" id="MobiDB-lite"/>
    </source>
</evidence>
<dbReference type="RefSeq" id="XP_022587724.2">
    <property type="nucleotide sequence ID" value="XM_022732714.2"/>
</dbReference>
<evidence type="ECO:0000313" key="3">
    <source>
        <dbReference type="RefSeq" id="XP_022587724.2"/>
    </source>
</evidence>
<evidence type="ECO:0000313" key="2">
    <source>
        <dbReference type="Proteomes" id="UP000515125"/>
    </source>
</evidence>
<feature type="region of interest" description="Disordered" evidence="1">
    <location>
        <begin position="184"/>
        <end position="209"/>
    </location>
</feature>
<proteinExistence type="predicted"/>